<organism evidence="1 2">
    <name type="scientific">Puccinia sorghi</name>
    <dbReference type="NCBI Taxonomy" id="27349"/>
    <lineage>
        <taxon>Eukaryota</taxon>
        <taxon>Fungi</taxon>
        <taxon>Dikarya</taxon>
        <taxon>Basidiomycota</taxon>
        <taxon>Pucciniomycotina</taxon>
        <taxon>Pucciniomycetes</taxon>
        <taxon>Pucciniales</taxon>
        <taxon>Pucciniaceae</taxon>
        <taxon>Puccinia</taxon>
    </lineage>
</organism>
<gene>
    <name evidence="1" type="ORF">VP01_768g6</name>
</gene>
<name>A0A0L6UCJ5_9BASI</name>
<comment type="caution">
    <text evidence="1">The sequence shown here is derived from an EMBL/GenBank/DDBJ whole genome shotgun (WGS) entry which is preliminary data.</text>
</comment>
<dbReference type="EMBL" id="LAVV01013149">
    <property type="protein sequence ID" value="KNZ45942.1"/>
    <property type="molecule type" value="Genomic_DNA"/>
</dbReference>
<proteinExistence type="predicted"/>
<dbReference type="AlphaFoldDB" id="A0A0L6UCJ5"/>
<reference evidence="1 2" key="1">
    <citation type="submission" date="2015-08" db="EMBL/GenBank/DDBJ databases">
        <title>Next Generation Sequencing and Analysis of the Genome of Puccinia sorghi L Schw, the Causal Agent of Maize Common Rust.</title>
        <authorList>
            <person name="Rochi L."/>
            <person name="Burguener G."/>
            <person name="Darino M."/>
            <person name="Turjanski A."/>
            <person name="Kreff E."/>
            <person name="Dieguez M.J."/>
            <person name="Sacco F."/>
        </authorList>
    </citation>
    <scope>NUCLEOTIDE SEQUENCE [LARGE SCALE GENOMIC DNA]</scope>
    <source>
        <strain evidence="1 2">RO10H11247</strain>
    </source>
</reference>
<sequence>MLCLGITQADFEVCFKYSDKNSSSGTGRKVEELVLALIAIKKHHYLAKRVRLERAPDITRYFFRLNTGYFRMRCDEEDVESCALQKKT</sequence>
<protein>
    <submittedName>
        <fullName evidence="1">Uncharacterized protein</fullName>
    </submittedName>
</protein>
<accession>A0A0L6UCJ5</accession>
<evidence type="ECO:0000313" key="2">
    <source>
        <dbReference type="Proteomes" id="UP000037035"/>
    </source>
</evidence>
<keyword evidence="2" id="KW-1185">Reference proteome</keyword>
<evidence type="ECO:0000313" key="1">
    <source>
        <dbReference type="EMBL" id="KNZ45942.1"/>
    </source>
</evidence>
<dbReference type="Proteomes" id="UP000037035">
    <property type="component" value="Unassembled WGS sequence"/>
</dbReference>
<dbReference type="VEuPathDB" id="FungiDB:VP01_768g6"/>